<feature type="domain" description="Histidine kinase/HSP90-like ATPase" evidence="3">
    <location>
        <begin position="42"/>
        <end position="161"/>
    </location>
</feature>
<keyword evidence="1" id="KW-0808">Transferase</keyword>
<reference evidence="4 5" key="1">
    <citation type="submission" date="2019-04" db="EMBL/GenBank/DDBJ databases">
        <title>Draft genome sequence of Gemmobacter aestuarii sp. nov.</title>
        <authorList>
            <person name="Hameed A."/>
            <person name="Lin S.-Y."/>
            <person name="Shahina M."/>
            <person name="Lai W.-A."/>
            <person name="Young C.-C."/>
        </authorList>
    </citation>
    <scope>NUCLEOTIDE SEQUENCE [LARGE SCALE GENOMIC DNA]</scope>
    <source>
        <strain evidence="4 5">CC-PW-75</strain>
    </source>
</reference>
<dbReference type="Proteomes" id="UP000309450">
    <property type="component" value="Unassembled WGS sequence"/>
</dbReference>
<dbReference type="PANTHER" id="PTHR35526">
    <property type="entry name" value="ANTI-SIGMA-F FACTOR RSBW-RELATED"/>
    <property type="match status" value="1"/>
</dbReference>
<dbReference type="Pfam" id="PF13581">
    <property type="entry name" value="HATPase_c_2"/>
    <property type="match status" value="1"/>
</dbReference>
<dbReference type="OrthoDB" id="9792240at2"/>
<evidence type="ECO:0000259" key="3">
    <source>
        <dbReference type="Pfam" id="PF13581"/>
    </source>
</evidence>
<organism evidence="4 5">
    <name type="scientific">Aliigemmobacter aestuarii</name>
    <dbReference type="NCBI Taxonomy" id="1445661"/>
    <lineage>
        <taxon>Bacteria</taxon>
        <taxon>Pseudomonadati</taxon>
        <taxon>Pseudomonadota</taxon>
        <taxon>Alphaproteobacteria</taxon>
        <taxon>Rhodobacterales</taxon>
        <taxon>Paracoccaceae</taxon>
        <taxon>Aliigemmobacter</taxon>
    </lineage>
</organism>
<evidence type="ECO:0000256" key="2">
    <source>
        <dbReference type="SAM" id="MobiDB-lite"/>
    </source>
</evidence>
<feature type="region of interest" description="Disordered" evidence="2">
    <location>
        <begin position="114"/>
        <end position="134"/>
    </location>
</feature>
<evidence type="ECO:0000313" key="5">
    <source>
        <dbReference type="Proteomes" id="UP000309450"/>
    </source>
</evidence>
<dbReference type="SUPFAM" id="SSF55874">
    <property type="entry name" value="ATPase domain of HSP90 chaperone/DNA topoisomerase II/histidine kinase"/>
    <property type="match status" value="1"/>
</dbReference>
<keyword evidence="1" id="KW-0418">Kinase</keyword>
<dbReference type="InterPro" id="IPR003594">
    <property type="entry name" value="HATPase_dom"/>
</dbReference>
<name>A0A4S3MNS1_9RHOB</name>
<dbReference type="InterPro" id="IPR036890">
    <property type="entry name" value="HATPase_C_sf"/>
</dbReference>
<comment type="caution">
    <text evidence="4">The sequence shown here is derived from an EMBL/GenBank/DDBJ whole genome shotgun (WGS) entry which is preliminary data.</text>
</comment>
<protein>
    <submittedName>
        <fullName evidence="4">ATP-binding protein</fullName>
    </submittedName>
</protein>
<dbReference type="EMBL" id="SSND01000002">
    <property type="protein sequence ID" value="THD83684.1"/>
    <property type="molecule type" value="Genomic_DNA"/>
</dbReference>
<dbReference type="PANTHER" id="PTHR35526:SF3">
    <property type="entry name" value="ANTI-SIGMA-F FACTOR RSBW"/>
    <property type="match status" value="1"/>
</dbReference>
<keyword evidence="1" id="KW-0723">Serine/threonine-protein kinase</keyword>
<evidence type="ECO:0000256" key="1">
    <source>
        <dbReference type="ARBA" id="ARBA00022527"/>
    </source>
</evidence>
<keyword evidence="4" id="KW-0067">ATP-binding</keyword>
<dbReference type="GO" id="GO:0005524">
    <property type="term" value="F:ATP binding"/>
    <property type="evidence" value="ECO:0007669"/>
    <property type="project" value="UniProtKB-KW"/>
</dbReference>
<dbReference type="AlphaFoldDB" id="A0A4S3MNS1"/>
<sequence>MRMPLPPSRRPPGRMSAAMPVEATCVREGCVRPLRLAFAADSHAVRQALAATLAHPVLAQADLTFAGQVEIVLAEVLNNIVEHGYANGSGTIRLVGRRHRGGVLFRITDLGRPFPGGTLPEGQPPDPGSDGNPPEGGFGWFLIRRLSCALRYRRGQGRNRLLVLLCPEQSEN</sequence>
<dbReference type="GO" id="GO:0004674">
    <property type="term" value="F:protein serine/threonine kinase activity"/>
    <property type="evidence" value="ECO:0007669"/>
    <property type="project" value="UniProtKB-KW"/>
</dbReference>
<accession>A0A4S3MNS1</accession>
<gene>
    <name evidence="4" type="ORF">E7811_10470</name>
</gene>
<evidence type="ECO:0000313" key="4">
    <source>
        <dbReference type="EMBL" id="THD83684.1"/>
    </source>
</evidence>
<proteinExistence type="predicted"/>
<dbReference type="CDD" id="cd16936">
    <property type="entry name" value="HATPase_RsbW-like"/>
    <property type="match status" value="1"/>
</dbReference>
<keyword evidence="5" id="KW-1185">Reference proteome</keyword>
<dbReference type="InterPro" id="IPR050267">
    <property type="entry name" value="Anti-sigma-factor_SerPK"/>
</dbReference>
<keyword evidence="4" id="KW-0547">Nucleotide-binding</keyword>
<dbReference type="Gene3D" id="3.30.565.10">
    <property type="entry name" value="Histidine kinase-like ATPase, C-terminal domain"/>
    <property type="match status" value="1"/>
</dbReference>